<dbReference type="NCBIfam" id="TIGR00879">
    <property type="entry name" value="SP"/>
    <property type="match status" value="1"/>
</dbReference>
<dbReference type="InterPro" id="IPR036259">
    <property type="entry name" value="MFS_trans_sf"/>
</dbReference>
<feature type="transmembrane region" description="Helical" evidence="9">
    <location>
        <begin position="410"/>
        <end position="428"/>
    </location>
</feature>
<dbReference type="PRINTS" id="PR00171">
    <property type="entry name" value="SUGRTRNSPORT"/>
</dbReference>
<gene>
    <name evidence="11" type="ORF">M404DRAFT_905810</name>
</gene>
<feature type="transmembrane region" description="Helical" evidence="9">
    <location>
        <begin position="477"/>
        <end position="500"/>
    </location>
</feature>
<feature type="transmembrane region" description="Helical" evidence="9">
    <location>
        <begin position="506"/>
        <end position="527"/>
    </location>
</feature>
<dbReference type="Gene3D" id="1.20.1250.20">
    <property type="entry name" value="MFS general substrate transporter like domains"/>
    <property type="match status" value="1"/>
</dbReference>
<evidence type="ECO:0000313" key="12">
    <source>
        <dbReference type="Proteomes" id="UP000054217"/>
    </source>
</evidence>
<comment type="similarity">
    <text evidence="2 8">Belongs to the major facilitator superfamily. Sugar transporter (TC 2.A.1.1) family.</text>
</comment>
<comment type="subcellular location">
    <subcellularLocation>
        <location evidence="1">Membrane</location>
        <topology evidence="1">Multi-pass membrane protein</topology>
    </subcellularLocation>
</comment>
<sequence>MATGAYQLLTGHPHDDSVCSLTLSDRQGRRVGDGYTIKTPHGGTLTVYSSSPLTEESTSTYTYSYAYGPTGVSGLFSNRYAAGCAIFASVGGLSFGYDQGVIANVLVMKDFVSRWPVGPWEKGIMTAVLELGALFGALLAGVSADKYSRRRSIFLASLVFCLGSGFQAGAQSLNHLILGRAIGGVGVGALSMLSPLYIAEISSPELRGSLMALEQLAIVLGVVFGFWLGFLTRNGSASWRIPLALQFLPGISLCLGCFLLPPSPRFLVLKGRLDDAMQSLSRLRLRTAAEAPYDPLLQLEFLEMQVDVALETQCLGTNDREGFVNSWKRLFHREYFDRTLLGIMIMFFQQWSGINALLYYGPTLVRSIGLEGDLVTLLVSGGIGIVQFLAVIPAILYLDRLGRKPLLRGGSALMTLSHIVIAILIHHYEGNWPAHSSAAWVAVICIYTFTAAYGVSFGPIGWVLPSEVFPLSMRSKGVSLATASNWVNNFLIGLITPPMIQSSAAATFLLFGTACFAAHFWSTYLVPETAGISLEEMDAVFGTTAGKDDGRVKVELEQDFGIHNLVRGLVNRSD</sequence>
<feature type="transmembrane region" description="Helical" evidence="9">
    <location>
        <begin position="440"/>
        <end position="465"/>
    </location>
</feature>
<evidence type="ECO:0000313" key="11">
    <source>
        <dbReference type="EMBL" id="KIO10398.1"/>
    </source>
</evidence>
<keyword evidence="12" id="KW-1185">Reference proteome</keyword>
<evidence type="ECO:0000256" key="4">
    <source>
        <dbReference type="ARBA" id="ARBA00022692"/>
    </source>
</evidence>
<dbReference type="FunFam" id="1.20.1250.20:FF:000026">
    <property type="entry name" value="MFS quinate transporter QutD"/>
    <property type="match status" value="1"/>
</dbReference>
<dbReference type="GO" id="GO:0016020">
    <property type="term" value="C:membrane"/>
    <property type="evidence" value="ECO:0007669"/>
    <property type="project" value="UniProtKB-SubCell"/>
</dbReference>
<comment type="catalytic activity">
    <reaction evidence="7">
        <text>myo-inositol(out) + H(+)(out) = myo-inositol(in) + H(+)(in)</text>
        <dbReference type="Rhea" id="RHEA:60364"/>
        <dbReference type="ChEBI" id="CHEBI:15378"/>
        <dbReference type="ChEBI" id="CHEBI:17268"/>
    </reaction>
</comment>
<evidence type="ECO:0000259" key="10">
    <source>
        <dbReference type="PROSITE" id="PS50850"/>
    </source>
</evidence>
<feature type="transmembrane region" description="Helical" evidence="9">
    <location>
        <begin position="176"/>
        <end position="198"/>
    </location>
</feature>
<feature type="transmembrane region" description="Helical" evidence="9">
    <location>
        <begin position="153"/>
        <end position="170"/>
    </location>
</feature>
<dbReference type="PROSITE" id="PS00217">
    <property type="entry name" value="SUGAR_TRANSPORT_2"/>
    <property type="match status" value="1"/>
</dbReference>
<feature type="transmembrane region" description="Helical" evidence="9">
    <location>
        <begin position="210"/>
        <end position="231"/>
    </location>
</feature>
<dbReference type="OrthoDB" id="8120565at2759"/>
<evidence type="ECO:0000256" key="9">
    <source>
        <dbReference type="SAM" id="Phobius"/>
    </source>
</evidence>
<keyword evidence="4 9" id="KW-0812">Transmembrane</keyword>
<accession>A0A0C3JMK7</accession>
<organism evidence="11 12">
    <name type="scientific">Pisolithus tinctorius Marx 270</name>
    <dbReference type="NCBI Taxonomy" id="870435"/>
    <lineage>
        <taxon>Eukaryota</taxon>
        <taxon>Fungi</taxon>
        <taxon>Dikarya</taxon>
        <taxon>Basidiomycota</taxon>
        <taxon>Agaricomycotina</taxon>
        <taxon>Agaricomycetes</taxon>
        <taxon>Agaricomycetidae</taxon>
        <taxon>Boletales</taxon>
        <taxon>Sclerodermatineae</taxon>
        <taxon>Pisolithaceae</taxon>
        <taxon>Pisolithus</taxon>
    </lineage>
</organism>
<dbReference type="PANTHER" id="PTHR48022:SF14">
    <property type="entry name" value="MAJOR FACILITATOR SUPERFAMILY (MFS) PROFILE DOMAIN-CONTAINING PROTEIN-RELATED"/>
    <property type="match status" value="1"/>
</dbReference>
<feature type="transmembrane region" description="Helical" evidence="9">
    <location>
        <begin position="123"/>
        <end position="141"/>
    </location>
</feature>
<feature type="transmembrane region" description="Helical" evidence="9">
    <location>
        <begin position="339"/>
        <end position="362"/>
    </location>
</feature>
<dbReference type="STRING" id="870435.A0A0C3JMK7"/>
<dbReference type="Pfam" id="PF00083">
    <property type="entry name" value="Sugar_tr"/>
    <property type="match status" value="1"/>
</dbReference>
<dbReference type="PROSITE" id="PS50850">
    <property type="entry name" value="MFS"/>
    <property type="match status" value="1"/>
</dbReference>
<keyword evidence="3 8" id="KW-0813">Transport</keyword>
<reference evidence="12" key="2">
    <citation type="submission" date="2015-01" db="EMBL/GenBank/DDBJ databases">
        <title>Evolutionary Origins and Diversification of the Mycorrhizal Mutualists.</title>
        <authorList>
            <consortium name="DOE Joint Genome Institute"/>
            <consortium name="Mycorrhizal Genomics Consortium"/>
            <person name="Kohler A."/>
            <person name="Kuo A."/>
            <person name="Nagy L.G."/>
            <person name="Floudas D."/>
            <person name="Copeland A."/>
            <person name="Barry K.W."/>
            <person name="Cichocki N."/>
            <person name="Veneault-Fourrey C."/>
            <person name="LaButti K."/>
            <person name="Lindquist E.A."/>
            <person name="Lipzen A."/>
            <person name="Lundell T."/>
            <person name="Morin E."/>
            <person name="Murat C."/>
            <person name="Riley R."/>
            <person name="Ohm R."/>
            <person name="Sun H."/>
            <person name="Tunlid A."/>
            <person name="Henrissat B."/>
            <person name="Grigoriev I.V."/>
            <person name="Hibbett D.S."/>
            <person name="Martin F."/>
        </authorList>
    </citation>
    <scope>NUCLEOTIDE SEQUENCE [LARGE SCALE GENOMIC DNA]</scope>
    <source>
        <strain evidence="12">Marx 270</strain>
    </source>
</reference>
<dbReference type="PANTHER" id="PTHR48022">
    <property type="entry name" value="PLASTIDIC GLUCOSE TRANSPORTER 4"/>
    <property type="match status" value="1"/>
</dbReference>
<dbReference type="SUPFAM" id="SSF103473">
    <property type="entry name" value="MFS general substrate transporter"/>
    <property type="match status" value="1"/>
</dbReference>
<dbReference type="EMBL" id="KN831952">
    <property type="protein sequence ID" value="KIO10398.1"/>
    <property type="molecule type" value="Genomic_DNA"/>
</dbReference>
<dbReference type="InterPro" id="IPR003663">
    <property type="entry name" value="Sugar/inositol_transpt"/>
</dbReference>
<feature type="transmembrane region" description="Helical" evidence="9">
    <location>
        <begin position="243"/>
        <end position="260"/>
    </location>
</feature>
<proteinExistence type="inferred from homology"/>
<name>A0A0C3JMK7_PISTI</name>
<keyword evidence="6 9" id="KW-0472">Membrane</keyword>
<protein>
    <recommendedName>
        <fullName evidence="10">Major facilitator superfamily (MFS) profile domain-containing protein</fullName>
    </recommendedName>
</protein>
<dbReference type="InterPro" id="IPR005828">
    <property type="entry name" value="MFS_sugar_transport-like"/>
</dbReference>
<dbReference type="InterPro" id="IPR050360">
    <property type="entry name" value="MFS_Sugar_Transporters"/>
</dbReference>
<evidence type="ECO:0000256" key="3">
    <source>
        <dbReference type="ARBA" id="ARBA00022448"/>
    </source>
</evidence>
<dbReference type="InterPro" id="IPR020846">
    <property type="entry name" value="MFS_dom"/>
</dbReference>
<dbReference type="PROSITE" id="PS00216">
    <property type="entry name" value="SUGAR_TRANSPORT_1"/>
    <property type="match status" value="1"/>
</dbReference>
<dbReference type="GO" id="GO:0005351">
    <property type="term" value="F:carbohydrate:proton symporter activity"/>
    <property type="evidence" value="ECO:0007669"/>
    <property type="project" value="TreeGrafter"/>
</dbReference>
<evidence type="ECO:0000256" key="5">
    <source>
        <dbReference type="ARBA" id="ARBA00022989"/>
    </source>
</evidence>
<dbReference type="HOGENOM" id="CLU_001265_30_12_1"/>
<evidence type="ECO:0000256" key="6">
    <source>
        <dbReference type="ARBA" id="ARBA00023136"/>
    </source>
</evidence>
<feature type="transmembrane region" description="Helical" evidence="9">
    <location>
        <begin position="374"/>
        <end position="398"/>
    </location>
</feature>
<reference evidence="11 12" key="1">
    <citation type="submission" date="2014-04" db="EMBL/GenBank/DDBJ databases">
        <authorList>
            <consortium name="DOE Joint Genome Institute"/>
            <person name="Kuo A."/>
            <person name="Kohler A."/>
            <person name="Costa M.D."/>
            <person name="Nagy L.G."/>
            <person name="Floudas D."/>
            <person name="Copeland A."/>
            <person name="Barry K.W."/>
            <person name="Cichocki N."/>
            <person name="Veneault-Fourrey C."/>
            <person name="LaButti K."/>
            <person name="Lindquist E.A."/>
            <person name="Lipzen A."/>
            <person name="Lundell T."/>
            <person name="Morin E."/>
            <person name="Murat C."/>
            <person name="Sun H."/>
            <person name="Tunlid A."/>
            <person name="Henrissat B."/>
            <person name="Grigoriev I.V."/>
            <person name="Hibbett D.S."/>
            <person name="Martin F."/>
            <person name="Nordberg H.P."/>
            <person name="Cantor M.N."/>
            <person name="Hua S.X."/>
        </authorList>
    </citation>
    <scope>NUCLEOTIDE SEQUENCE [LARGE SCALE GENOMIC DNA]</scope>
    <source>
        <strain evidence="11 12">Marx 270</strain>
    </source>
</reference>
<feature type="domain" description="Major facilitator superfamily (MFS) profile" evidence="10">
    <location>
        <begin position="84"/>
        <end position="530"/>
    </location>
</feature>
<dbReference type="Proteomes" id="UP000054217">
    <property type="component" value="Unassembled WGS sequence"/>
</dbReference>
<dbReference type="InterPro" id="IPR005829">
    <property type="entry name" value="Sugar_transporter_CS"/>
</dbReference>
<evidence type="ECO:0000256" key="7">
    <source>
        <dbReference type="ARBA" id="ARBA00049119"/>
    </source>
</evidence>
<keyword evidence="5 9" id="KW-1133">Transmembrane helix</keyword>
<evidence type="ECO:0000256" key="1">
    <source>
        <dbReference type="ARBA" id="ARBA00004141"/>
    </source>
</evidence>
<dbReference type="InParanoid" id="A0A0C3JMK7"/>
<dbReference type="AlphaFoldDB" id="A0A0C3JMK7"/>
<evidence type="ECO:0000256" key="2">
    <source>
        <dbReference type="ARBA" id="ARBA00010992"/>
    </source>
</evidence>
<evidence type="ECO:0000256" key="8">
    <source>
        <dbReference type="RuleBase" id="RU003346"/>
    </source>
</evidence>